<dbReference type="Proteomes" id="UP000613768">
    <property type="component" value="Unassembled WGS sequence"/>
</dbReference>
<dbReference type="EMBL" id="JACYTR010000044">
    <property type="protein sequence ID" value="MBD8527211.1"/>
    <property type="molecule type" value="Genomic_DNA"/>
</dbReference>
<dbReference type="PROSITE" id="PS51257">
    <property type="entry name" value="PROKAR_LIPOPROTEIN"/>
    <property type="match status" value="1"/>
</dbReference>
<proteinExistence type="predicted"/>
<keyword evidence="3" id="KW-1185">Reference proteome</keyword>
<reference evidence="2 3" key="1">
    <citation type="submission" date="2020-09" db="EMBL/GenBank/DDBJ databases">
        <title>Pseudoxanthomonas sp. CAU 1598 isolated from sand of Yaerae Beach.</title>
        <authorList>
            <person name="Kim W."/>
        </authorList>
    </citation>
    <scope>NUCLEOTIDE SEQUENCE [LARGE SCALE GENOMIC DNA]</scope>
    <source>
        <strain evidence="2 3">CAU 1598</strain>
    </source>
</reference>
<keyword evidence="1" id="KW-0732">Signal</keyword>
<organism evidence="2 3">
    <name type="scientific">Pseudomarimonas arenosa</name>
    <dbReference type="NCBI Taxonomy" id="2774145"/>
    <lineage>
        <taxon>Bacteria</taxon>
        <taxon>Pseudomonadati</taxon>
        <taxon>Pseudomonadota</taxon>
        <taxon>Gammaproteobacteria</taxon>
        <taxon>Lysobacterales</taxon>
        <taxon>Lysobacteraceae</taxon>
        <taxon>Pseudomarimonas</taxon>
    </lineage>
</organism>
<protein>
    <submittedName>
        <fullName evidence="2">Penicillin-binding protein activator LpoB</fullName>
    </submittedName>
</protein>
<feature type="chain" id="PRO_5043946722" evidence="1">
    <location>
        <begin position="23"/>
        <end position="211"/>
    </location>
</feature>
<evidence type="ECO:0000313" key="3">
    <source>
        <dbReference type="Proteomes" id="UP000613768"/>
    </source>
</evidence>
<dbReference type="InterPro" id="IPR014094">
    <property type="entry name" value="LpoB"/>
</dbReference>
<dbReference type="Gene3D" id="3.40.50.10610">
    <property type="entry name" value="ABC-type transport auxiliary lipoprotein component"/>
    <property type="match status" value="1"/>
</dbReference>
<evidence type="ECO:0000256" key="1">
    <source>
        <dbReference type="SAM" id="SignalP"/>
    </source>
</evidence>
<comment type="caution">
    <text evidence="2">The sequence shown here is derived from an EMBL/GenBank/DDBJ whole genome shotgun (WGS) entry which is preliminary data.</text>
</comment>
<name>A0AAW3ZSN1_9GAMM</name>
<dbReference type="AlphaFoldDB" id="A0AAW3ZSN1"/>
<feature type="signal peptide" evidence="1">
    <location>
        <begin position="1"/>
        <end position="22"/>
    </location>
</feature>
<evidence type="ECO:0000313" key="2">
    <source>
        <dbReference type="EMBL" id="MBD8527211.1"/>
    </source>
</evidence>
<dbReference type="RefSeq" id="WP_192030633.1">
    <property type="nucleotide sequence ID" value="NZ_JACYTR010000044.1"/>
</dbReference>
<gene>
    <name evidence="2" type="ORF">IFO71_15820</name>
</gene>
<accession>A0AAW3ZSN1</accession>
<dbReference type="Pfam" id="PF13036">
    <property type="entry name" value="LpoB"/>
    <property type="match status" value="1"/>
</dbReference>
<sequence>MKVQALILSASAALLLSACASAPVANPSGMRTVDVPVDSKGPVQGVGIEGADIVAMTNQMARDLMANPTVAGRSTAPRVIIDSQYFTNDGMQRINKNAITDRLRVELNRASAGRMVFVGRQGVTAMVEEERALKREGVTDSGTVGMARAQFGGDYRLAGRISSLDSRDPRTGVIQRYTQITFQLVDLETAELVWENIYEFQRASADDVIYR</sequence>